<reference evidence="8 9" key="1">
    <citation type="submission" date="2020-04" db="EMBL/GenBank/DDBJ databases">
        <title>MicrobeNet Type strains.</title>
        <authorList>
            <person name="Nicholson A.C."/>
        </authorList>
    </citation>
    <scope>NUCLEOTIDE SEQUENCE [LARGE SCALE GENOMIC DNA]</scope>
    <source>
        <strain evidence="8 9">ATCC BAA-277</strain>
    </source>
</reference>
<comment type="caution">
    <text evidence="8">The sequence shown here is derived from an EMBL/GenBank/DDBJ whole genome shotgun (WGS) entry which is preliminary data.</text>
</comment>
<gene>
    <name evidence="8" type="ORF">HGB48_07975</name>
</gene>
<comment type="similarity">
    <text evidence="1 7">Belongs to the cytochrome P450 family.</text>
</comment>
<dbReference type="PRINTS" id="PR00359">
    <property type="entry name" value="BP450"/>
</dbReference>
<evidence type="ECO:0000256" key="4">
    <source>
        <dbReference type="ARBA" id="ARBA00023002"/>
    </source>
</evidence>
<dbReference type="FunFam" id="1.10.630.10:FF:000018">
    <property type="entry name" value="Cytochrome P450 monooxygenase"/>
    <property type="match status" value="1"/>
</dbReference>
<evidence type="ECO:0000256" key="7">
    <source>
        <dbReference type="RuleBase" id="RU000461"/>
    </source>
</evidence>
<sequence length="393" mass="43906">MGVEFNPYDFHQVDADPYPVYARLRDEAPVYRNEELDFWALSRHADVVAAFRDAARFSSANGPLLERRSWGPQAQEALSFIAMDPPRHTRMRRLVSRAFTPRRIAELEPRIRVIARQHVEAALELGEFDLVTGIAARVPTDVIAELVGVPVSDRAEIRRLADTALHREPGTHEIGPEGIAALLELVGHFAEIVADRRRRRRDDLASALLDAAVDEEPLTDDEIIAFLHLLAGAGNETTTNLIGNAWYWAWRHPAQRAKAFAGRIPDWIEETLRYDTAAPLQLRTLTEDIELHGVPLPAGARIVLLPGAANRDPRVFDRPEEYDLDRDTSQMVTFGSGPHYCLGASLARLEARVVLEEMVARLTGFDLDPSAARRPHTAYVRGFTSLPMTAGAR</sequence>
<dbReference type="GO" id="GO:0005506">
    <property type="term" value="F:iron ion binding"/>
    <property type="evidence" value="ECO:0007669"/>
    <property type="project" value="InterPro"/>
</dbReference>
<keyword evidence="9" id="KW-1185">Reference proteome</keyword>
<evidence type="ECO:0000256" key="3">
    <source>
        <dbReference type="ARBA" id="ARBA00022723"/>
    </source>
</evidence>
<name>A0A846YVD7_9ACTN</name>
<evidence type="ECO:0000313" key="8">
    <source>
        <dbReference type="EMBL" id="NKZ03687.1"/>
    </source>
</evidence>
<dbReference type="GO" id="GO:0036199">
    <property type="term" value="F:cholest-4-en-3-one 26-monooxygenase activity"/>
    <property type="evidence" value="ECO:0007669"/>
    <property type="project" value="TreeGrafter"/>
</dbReference>
<evidence type="ECO:0000256" key="2">
    <source>
        <dbReference type="ARBA" id="ARBA00022617"/>
    </source>
</evidence>
<keyword evidence="4 7" id="KW-0560">Oxidoreductase</keyword>
<dbReference type="GO" id="GO:0020037">
    <property type="term" value="F:heme binding"/>
    <property type="evidence" value="ECO:0007669"/>
    <property type="project" value="InterPro"/>
</dbReference>
<dbReference type="Gene3D" id="1.10.630.10">
    <property type="entry name" value="Cytochrome P450"/>
    <property type="match status" value="1"/>
</dbReference>
<dbReference type="Proteomes" id="UP000579250">
    <property type="component" value="Unassembled WGS sequence"/>
</dbReference>
<dbReference type="InterPro" id="IPR036396">
    <property type="entry name" value="Cyt_P450_sf"/>
</dbReference>
<keyword evidence="6 7" id="KW-0503">Monooxygenase</keyword>
<organism evidence="8 9">
    <name type="scientific">Actinomadura latina</name>
    <dbReference type="NCBI Taxonomy" id="163603"/>
    <lineage>
        <taxon>Bacteria</taxon>
        <taxon>Bacillati</taxon>
        <taxon>Actinomycetota</taxon>
        <taxon>Actinomycetes</taxon>
        <taxon>Streptosporangiales</taxon>
        <taxon>Thermomonosporaceae</taxon>
        <taxon>Actinomadura</taxon>
    </lineage>
</organism>
<dbReference type="SUPFAM" id="SSF48264">
    <property type="entry name" value="Cytochrome P450"/>
    <property type="match status" value="1"/>
</dbReference>
<dbReference type="EMBL" id="JAAXPI010000007">
    <property type="protein sequence ID" value="NKZ03687.1"/>
    <property type="molecule type" value="Genomic_DNA"/>
</dbReference>
<dbReference type="Pfam" id="PF00067">
    <property type="entry name" value="p450"/>
    <property type="match status" value="1"/>
</dbReference>
<keyword evidence="5 7" id="KW-0408">Iron</keyword>
<dbReference type="AlphaFoldDB" id="A0A846YVD7"/>
<evidence type="ECO:0000313" key="9">
    <source>
        <dbReference type="Proteomes" id="UP000579250"/>
    </source>
</evidence>
<evidence type="ECO:0000256" key="6">
    <source>
        <dbReference type="ARBA" id="ARBA00023033"/>
    </source>
</evidence>
<dbReference type="PROSITE" id="PS00086">
    <property type="entry name" value="CYTOCHROME_P450"/>
    <property type="match status" value="1"/>
</dbReference>
<dbReference type="CDD" id="cd11078">
    <property type="entry name" value="CYP130-like"/>
    <property type="match status" value="1"/>
</dbReference>
<dbReference type="InterPro" id="IPR002397">
    <property type="entry name" value="Cyt_P450_B"/>
</dbReference>
<dbReference type="PANTHER" id="PTHR46696:SF4">
    <property type="entry name" value="BIOTIN BIOSYNTHESIS CYTOCHROME P450"/>
    <property type="match status" value="1"/>
</dbReference>
<dbReference type="GO" id="GO:0006707">
    <property type="term" value="P:cholesterol catabolic process"/>
    <property type="evidence" value="ECO:0007669"/>
    <property type="project" value="TreeGrafter"/>
</dbReference>
<dbReference type="PANTHER" id="PTHR46696">
    <property type="entry name" value="P450, PUTATIVE (EUROFUNG)-RELATED"/>
    <property type="match status" value="1"/>
</dbReference>
<dbReference type="InterPro" id="IPR017972">
    <property type="entry name" value="Cyt_P450_CS"/>
</dbReference>
<dbReference type="GO" id="GO:0008395">
    <property type="term" value="F:steroid hydroxylase activity"/>
    <property type="evidence" value="ECO:0007669"/>
    <property type="project" value="TreeGrafter"/>
</dbReference>
<keyword evidence="2 7" id="KW-0349">Heme</keyword>
<keyword evidence="3 7" id="KW-0479">Metal-binding</keyword>
<evidence type="ECO:0000256" key="1">
    <source>
        <dbReference type="ARBA" id="ARBA00010617"/>
    </source>
</evidence>
<proteinExistence type="inferred from homology"/>
<protein>
    <submittedName>
        <fullName evidence="8">Cytochrome P450</fullName>
    </submittedName>
</protein>
<evidence type="ECO:0000256" key="5">
    <source>
        <dbReference type="ARBA" id="ARBA00023004"/>
    </source>
</evidence>
<dbReference type="InterPro" id="IPR001128">
    <property type="entry name" value="Cyt_P450"/>
</dbReference>
<accession>A0A846YVD7</accession>